<comment type="caution">
    <text evidence="1">The sequence shown here is derived from an EMBL/GenBank/DDBJ whole genome shotgun (WGS) entry which is preliminary data.</text>
</comment>
<gene>
    <name evidence="1" type="ORF">D1631_05555</name>
</gene>
<sequence>MTSMENPMSGEHHDLHHIEDSLENILFLLQQIEIENKGLFLNADDGLDSKKCRVFLENND</sequence>
<organism evidence="1 2">
    <name type="scientific">Chryseobacterium nematophagum</name>
    <dbReference type="NCBI Taxonomy" id="2305228"/>
    <lineage>
        <taxon>Bacteria</taxon>
        <taxon>Pseudomonadati</taxon>
        <taxon>Bacteroidota</taxon>
        <taxon>Flavobacteriia</taxon>
        <taxon>Flavobacteriales</taxon>
        <taxon>Weeksellaceae</taxon>
        <taxon>Chryseobacterium group</taxon>
        <taxon>Chryseobacterium</taxon>
    </lineage>
</organism>
<accession>A0A3M7TD64</accession>
<evidence type="ECO:0000313" key="1">
    <source>
        <dbReference type="EMBL" id="RNA61435.1"/>
    </source>
</evidence>
<dbReference type="Proteomes" id="UP000278775">
    <property type="component" value="Unassembled WGS sequence"/>
</dbReference>
<dbReference type="EMBL" id="QWIU01000002">
    <property type="protein sequence ID" value="RNA61435.1"/>
    <property type="molecule type" value="Genomic_DNA"/>
</dbReference>
<name>A0A3M7TD64_9FLAO</name>
<dbReference type="AlphaFoldDB" id="A0A3M7TD64"/>
<proteinExistence type="predicted"/>
<protein>
    <submittedName>
        <fullName evidence="1">Uncharacterized protein</fullName>
    </submittedName>
</protein>
<reference evidence="1 2" key="1">
    <citation type="submission" date="2018-08" db="EMBL/GenBank/DDBJ databases">
        <title>Chryseobacterium nematophagum: a novel matrix digesting pathogen of nematodes.</title>
        <authorList>
            <person name="Page A."/>
            <person name="Roberts M."/>
            <person name="Felix M.-A."/>
            <person name="Weir W."/>
        </authorList>
    </citation>
    <scope>NUCLEOTIDE SEQUENCE [LARGE SCALE GENOMIC DNA]</scope>
    <source>
        <strain evidence="1 2">JUb129</strain>
    </source>
</reference>
<dbReference type="OrthoDB" id="1270539at2"/>
<dbReference type="RefSeq" id="WP_147474475.1">
    <property type="nucleotide sequence ID" value="NZ_QWIU01000002.1"/>
</dbReference>
<evidence type="ECO:0000313" key="2">
    <source>
        <dbReference type="Proteomes" id="UP000278775"/>
    </source>
</evidence>